<feature type="domain" description="Beta-adaptin appendage C-terminal subdomain" evidence="7">
    <location>
        <begin position="681"/>
        <end position="800"/>
    </location>
</feature>
<dbReference type="InterPro" id="IPR015151">
    <property type="entry name" value="B-adaptin_app_sub_C"/>
</dbReference>
<protein>
    <recommendedName>
        <fullName evidence="6">Beta-adaptin-like protein</fullName>
    </recommendedName>
</protein>
<organism evidence="8 9">
    <name type="scientific">Coccomyxa viridis</name>
    <dbReference type="NCBI Taxonomy" id="1274662"/>
    <lineage>
        <taxon>Eukaryota</taxon>
        <taxon>Viridiplantae</taxon>
        <taxon>Chlorophyta</taxon>
        <taxon>core chlorophytes</taxon>
        <taxon>Trebouxiophyceae</taxon>
        <taxon>Trebouxiophyceae incertae sedis</taxon>
        <taxon>Coccomyxaceae</taxon>
        <taxon>Coccomyxa</taxon>
    </lineage>
</organism>
<evidence type="ECO:0000256" key="4">
    <source>
        <dbReference type="ARBA" id="ARBA00022927"/>
    </source>
</evidence>
<evidence type="ECO:0000313" key="9">
    <source>
        <dbReference type="Proteomes" id="UP001497392"/>
    </source>
</evidence>
<keyword evidence="3 6" id="KW-0813">Transport</keyword>
<dbReference type="SMART" id="SM01020">
    <property type="entry name" value="B2-adapt-app_C"/>
    <property type="match status" value="1"/>
</dbReference>
<dbReference type="Pfam" id="PF01602">
    <property type="entry name" value="Adaptin_N"/>
    <property type="match status" value="1"/>
</dbReference>
<comment type="function">
    <text evidence="6">Subunit of clathrin-associated adaptor protein complex that plays a role in protein sorting in the late-Golgi/trans-Golgi network (TGN) and/or endosomes. The AP complexes mediate both the recruitment of clathrin to membranes and the recognition of sorting signals within the cytosolic tails of transmembrane cargo molecules.</text>
</comment>
<evidence type="ECO:0000256" key="1">
    <source>
        <dbReference type="ARBA" id="ARBA00004308"/>
    </source>
</evidence>
<evidence type="ECO:0000313" key="8">
    <source>
        <dbReference type="EMBL" id="CAL5219569.1"/>
    </source>
</evidence>
<comment type="subcellular location">
    <subcellularLocation>
        <location evidence="1">Endomembrane system</location>
    </subcellularLocation>
</comment>
<dbReference type="EMBL" id="CAXHTA020000002">
    <property type="protein sequence ID" value="CAL5219569.1"/>
    <property type="molecule type" value="Genomic_DNA"/>
</dbReference>
<evidence type="ECO:0000256" key="6">
    <source>
        <dbReference type="PIRNR" id="PIRNR002291"/>
    </source>
</evidence>
<dbReference type="InterPro" id="IPR012295">
    <property type="entry name" value="TBP_dom_sf"/>
</dbReference>
<name>A0ABP1FK37_9CHLO</name>
<gene>
    <name evidence="8" type="primary">g1427</name>
    <name evidence="8" type="ORF">VP750_LOCUS1228</name>
</gene>
<comment type="caution">
    <text evidence="8">The sequence shown here is derived from an EMBL/GenBank/DDBJ whole genome shotgun (WGS) entry which is preliminary data.</text>
</comment>
<keyword evidence="5 6" id="KW-0472">Membrane</keyword>
<dbReference type="Proteomes" id="UP001497392">
    <property type="component" value="Unassembled WGS sequence"/>
</dbReference>
<accession>A0ABP1FK37</accession>
<comment type="subunit">
    <text evidence="6">Adaptor protein complexes are heterotetramers composed of two large adaptins (beta-type subunit and alpha-type or delta-type or epsilon-type or gamma-type subunit), a medium adaptin (mu-type subunit) and a small adaptin (sigma-type subunit).</text>
</comment>
<dbReference type="InterPro" id="IPR016024">
    <property type="entry name" value="ARM-type_fold"/>
</dbReference>
<dbReference type="SUPFAM" id="SSF48371">
    <property type="entry name" value="ARM repeat"/>
    <property type="match status" value="1"/>
</dbReference>
<proteinExistence type="inferred from homology"/>
<comment type="similarity">
    <text evidence="2 6">Belongs to the adaptor complexes large subunit family.</text>
</comment>
<keyword evidence="4 6" id="KW-0653">Protein transport</keyword>
<reference evidence="8 9" key="1">
    <citation type="submission" date="2024-06" db="EMBL/GenBank/DDBJ databases">
        <authorList>
            <person name="Kraege A."/>
            <person name="Thomma B."/>
        </authorList>
    </citation>
    <scope>NUCLEOTIDE SEQUENCE [LARGE SCALE GENOMIC DNA]</scope>
</reference>
<dbReference type="InterPro" id="IPR002553">
    <property type="entry name" value="Clathrin/coatomer_adapt-like_N"/>
</dbReference>
<dbReference type="PANTHER" id="PTHR11134">
    <property type="entry name" value="ADAPTOR COMPLEX SUBUNIT BETA FAMILY MEMBER"/>
    <property type="match status" value="1"/>
</dbReference>
<keyword evidence="9" id="KW-1185">Reference proteome</keyword>
<dbReference type="InterPro" id="IPR026739">
    <property type="entry name" value="AP_beta"/>
</dbReference>
<evidence type="ECO:0000256" key="5">
    <source>
        <dbReference type="ARBA" id="ARBA00023136"/>
    </source>
</evidence>
<evidence type="ECO:0000259" key="7">
    <source>
        <dbReference type="SMART" id="SM01020"/>
    </source>
</evidence>
<evidence type="ECO:0000256" key="3">
    <source>
        <dbReference type="ARBA" id="ARBA00022448"/>
    </source>
</evidence>
<dbReference type="Gene3D" id="1.25.10.10">
    <property type="entry name" value="Leucine-rich Repeat Variant"/>
    <property type="match status" value="1"/>
</dbReference>
<dbReference type="InterPro" id="IPR011989">
    <property type="entry name" value="ARM-like"/>
</dbReference>
<dbReference type="PIRSF" id="PIRSF002291">
    <property type="entry name" value="AP_complex_beta"/>
    <property type="match status" value="1"/>
</dbReference>
<dbReference type="InterPro" id="IPR016342">
    <property type="entry name" value="AP_complex_bsu_1_2_4"/>
</dbReference>
<evidence type="ECO:0000256" key="2">
    <source>
        <dbReference type="ARBA" id="ARBA00006613"/>
    </source>
</evidence>
<dbReference type="Pfam" id="PF09066">
    <property type="entry name" value="B2-adapt-app_C"/>
    <property type="match status" value="1"/>
</dbReference>
<sequence length="820" mass="88889">MGESKSRGELAEIRTTLAALASAGGSSKAETAVTAKRDVFKKIINYITIGIDMSSLFMQVMTCAVSSGEDVVLKKMLYLYITSYAQHNPDLTLLTINLLTKDCKDQDPTIRGLALRSLCQLRLANLIEYIMSPIQQGLRDAHPYVRRTAVMGVLKVYHLDESGVRNAGMLSTLQDMLTEDKDAQVVANCMSVLQQAGAGQSLRTRSLVIPLLNRIKDFSEWAQCQVLEAVSGYQPTSEQEVFDIMNVLDDRLLHSNSAVVMATVKLFLHLTLSMPPTHQQVLERVKDPLQTLVSRDQYETAYAVLAHFLLIAQRAPILFSQIYTTFYCRQNEPSYIKSLKLDILAAIADETNAFDIATELTEYVNDIDEQLARDAVKAVGRIAIEVQDVGGIVERLLGFLETGRDFVTAEAIIQLKDLLRRYPAIAEASLSSVSNITPEDIVEPEARAAFIWILGEYGQSIQDAPYLLEPLAEGFAEEAVPVRLALLAAVTKLFFRRPPECQKLLGSVLAAASSDTNQDVHDRALLYYRLLQHSVREAERVAGSPLPAISHFSEEQSSELRDRIFDEFNTLAVILRAPSVTFIKEAPSAFEEEEPAAPVASTGPTSAAPAVDEGSALLSMDEQEEAFIDTSISNGSSPAQKGMPQAANAPAAAPVSALDDLLGLSSALEAPTPAPTQPAGLVLEPRPSLTPALFQGKWGALQPAQRFTLPLPPSALAAIEANGHQAFLQAATSMGIATMASGGKAPVFRFYMYAKPQAKAEFLLVETIVDKGAASATVTVKSEDTSSVAAFADLYRSCLSGLARTETLGSALSSGWRLNT</sequence>
<dbReference type="Gene3D" id="3.30.310.10">
    <property type="entry name" value="TATA-Binding Protein"/>
    <property type="match status" value="1"/>
</dbReference>